<dbReference type="AlphaFoldDB" id="L1NAX3"/>
<accession>L1NAX3</accession>
<reference evidence="1 2" key="1">
    <citation type="submission" date="2012-05" db="EMBL/GenBank/DDBJ databases">
        <authorList>
            <person name="Weinstock G."/>
            <person name="Sodergren E."/>
            <person name="Lobos E.A."/>
            <person name="Fulton L."/>
            <person name="Fulton R."/>
            <person name="Courtney L."/>
            <person name="Fronick C."/>
            <person name="O'Laughlin M."/>
            <person name="Godfrey J."/>
            <person name="Wilson R.M."/>
            <person name="Miner T."/>
            <person name="Farmer C."/>
            <person name="Delehaunty K."/>
            <person name="Cordes M."/>
            <person name="Minx P."/>
            <person name="Tomlinson C."/>
            <person name="Chen J."/>
            <person name="Wollam A."/>
            <person name="Pepin K.H."/>
            <person name="Bhonagiri V."/>
            <person name="Zhang X."/>
            <person name="Suruliraj S."/>
            <person name="Warren W."/>
            <person name="Mitreva M."/>
            <person name="Mardis E.R."/>
            <person name="Wilson R.K."/>
        </authorList>
    </citation>
    <scope>NUCLEOTIDE SEQUENCE [LARGE SCALE GENOMIC DNA]</scope>
    <source>
        <strain evidence="1 2">F0037</strain>
    </source>
</reference>
<organism evidence="1 2">
    <name type="scientific">Porphyromonas catoniae F0037</name>
    <dbReference type="NCBI Taxonomy" id="1127696"/>
    <lineage>
        <taxon>Bacteria</taxon>
        <taxon>Pseudomonadati</taxon>
        <taxon>Bacteroidota</taxon>
        <taxon>Bacteroidia</taxon>
        <taxon>Bacteroidales</taxon>
        <taxon>Porphyromonadaceae</taxon>
        <taxon>Porphyromonas</taxon>
    </lineage>
</organism>
<dbReference type="PATRIC" id="fig|1127696.3.peg.1322"/>
<dbReference type="HOGENOM" id="CLU_3314409_0_0_10"/>
<sequence>MEQLLLFFSPYTIFDELLRKQEYLFPLLGASIPARIFER</sequence>
<dbReference type="EMBL" id="AMEQ01000038">
    <property type="protein sequence ID" value="EKY00481.1"/>
    <property type="molecule type" value="Genomic_DNA"/>
</dbReference>
<evidence type="ECO:0000313" key="2">
    <source>
        <dbReference type="Proteomes" id="UP000010408"/>
    </source>
</evidence>
<name>L1NAX3_9PORP</name>
<gene>
    <name evidence="1" type="ORF">HMPREF9134_01464</name>
</gene>
<protein>
    <submittedName>
        <fullName evidence="1">Uncharacterized protein</fullName>
    </submittedName>
</protein>
<proteinExistence type="predicted"/>
<comment type="caution">
    <text evidence="1">The sequence shown here is derived from an EMBL/GenBank/DDBJ whole genome shotgun (WGS) entry which is preliminary data.</text>
</comment>
<evidence type="ECO:0000313" key="1">
    <source>
        <dbReference type="EMBL" id="EKY00481.1"/>
    </source>
</evidence>
<dbReference type="Proteomes" id="UP000010408">
    <property type="component" value="Unassembled WGS sequence"/>
</dbReference>